<dbReference type="SMART" id="SM01312">
    <property type="entry name" value="RTC4"/>
    <property type="match status" value="1"/>
</dbReference>
<dbReference type="PANTHER" id="PTHR41391">
    <property type="entry name" value="RESTRICTION OF TELOMERE CAPPING PROTEIN 4"/>
    <property type="match status" value="1"/>
</dbReference>
<keyword evidence="8" id="KW-0539">Nucleus</keyword>
<evidence type="ECO:0000313" key="11">
    <source>
        <dbReference type="EMBL" id="EGF99249.1"/>
    </source>
</evidence>
<keyword evidence="6" id="KW-0963">Cytoplasm</keyword>
<feature type="domain" description="Restriction of telomere capping protein 4 C-terminal" evidence="10">
    <location>
        <begin position="303"/>
        <end position="428"/>
    </location>
</feature>
<dbReference type="GO" id="GO:0003676">
    <property type="term" value="F:nucleic acid binding"/>
    <property type="evidence" value="ECO:0007669"/>
    <property type="project" value="InterPro"/>
</dbReference>
<dbReference type="AlphaFoldDB" id="F4S7Y0"/>
<organism evidence="12">
    <name type="scientific">Melampsora larici-populina (strain 98AG31 / pathotype 3-4-7)</name>
    <name type="common">Poplar leaf rust fungus</name>
    <dbReference type="NCBI Taxonomy" id="747676"/>
    <lineage>
        <taxon>Eukaryota</taxon>
        <taxon>Fungi</taxon>
        <taxon>Dikarya</taxon>
        <taxon>Basidiomycota</taxon>
        <taxon>Pucciniomycotina</taxon>
        <taxon>Pucciniomycetes</taxon>
        <taxon>Pucciniales</taxon>
        <taxon>Melampsoraceae</taxon>
        <taxon>Melampsora</taxon>
    </lineage>
</organism>
<feature type="region of interest" description="Disordered" evidence="9">
    <location>
        <begin position="156"/>
        <end position="225"/>
    </location>
</feature>
<evidence type="ECO:0000256" key="2">
    <source>
        <dbReference type="ARBA" id="ARBA00004123"/>
    </source>
</evidence>
<dbReference type="InterPro" id="IPR039024">
    <property type="entry name" value="RTC4"/>
</dbReference>
<sequence>MWRLTADPIPESLEALKNELQSKAESLCNLPENALRRAYDELTKVQSGQYELVPVRAPETKINTRGRPTGSKKNWSKSKSTQRDPSGFEYLKAPEPKATKPKAPRPRAPPKCSKCKSSGHNKKKCPLVPQLHEPTLAELQLDPDADTPINITNVDQSATTLRPELDDGNSNLNSDNRHRFDWEEDKDNSNSNSDAQNRSDWEEDNDNIPKCPFCDDPLPSQPSPKLHSLMQMLLDRPKAKKTPRPGNPDAVSLPMSETIAFCVMHGAEEKYIPIGKQNGWPSSINFDELSSRVEKFVPDLQHIINHQIDSTFLNGALQILQSHGARRMDSVWHGDLTFELEQPGYYGGRGLEIIYQTLHSQFLRPQAPNRLLHAKAKPLSPETWVRTVLIPEVSLRLIADDLKISISDPKVKDTLESSRAYGMAIFPAEDDHF</sequence>
<dbReference type="EMBL" id="GL883162">
    <property type="protein sequence ID" value="EGF99249.1"/>
    <property type="molecule type" value="Genomic_DNA"/>
</dbReference>
<dbReference type="Pfam" id="PF14474">
    <property type="entry name" value="RTC4"/>
    <property type="match status" value="1"/>
</dbReference>
<comment type="similarity">
    <text evidence="4">Belongs to the RTC4 family.</text>
</comment>
<dbReference type="InterPro" id="IPR036875">
    <property type="entry name" value="Znf_CCHC_sf"/>
</dbReference>
<dbReference type="eggNOG" id="ENOG502SEU0">
    <property type="taxonomic scope" value="Eukaryota"/>
</dbReference>
<dbReference type="SUPFAM" id="SSF57756">
    <property type="entry name" value="Retrovirus zinc finger-like domains"/>
    <property type="match status" value="1"/>
</dbReference>
<gene>
    <name evidence="11" type="ORF">MELLADRAFT_94792</name>
</gene>
<evidence type="ECO:0000256" key="3">
    <source>
        <dbReference type="ARBA" id="ARBA00004496"/>
    </source>
</evidence>
<evidence type="ECO:0000256" key="4">
    <source>
        <dbReference type="ARBA" id="ARBA00009461"/>
    </source>
</evidence>
<dbReference type="OrthoDB" id="2506625at2759"/>
<dbReference type="KEGG" id="mlr:MELLADRAFT_94792"/>
<keyword evidence="12" id="KW-1185">Reference proteome</keyword>
<proteinExistence type="inferred from homology"/>
<evidence type="ECO:0000313" key="12">
    <source>
        <dbReference type="Proteomes" id="UP000001072"/>
    </source>
</evidence>
<dbReference type="GO" id="GO:0008270">
    <property type="term" value="F:zinc ion binding"/>
    <property type="evidence" value="ECO:0007669"/>
    <property type="project" value="InterPro"/>
</dbReference>
<keyword evidence="7" id="KW-0507">mRNA processing</keyword>
<dbReference type="GO" id="GO:0005737">
    <property type="term" value="C:cytoplasm"/>
    <property type="evidence" value="ECO:0007669"/>
    <property type="project" value="UniProtKB-SubCell"/>
</dbReference>
<name>F4S7Y0_MELLP</name>
<accession>F4S7Y0</accession>
<evidence type="ECO:0000256" key="9">
    <source>
        <dbReference type="SAM" id="MobiDB-lite"/>
    </source>
</evidence>
<reference evidence="12" key="1">
    <citation type="journal article" date="2011" name="Proc. Natl. Acad. Sci. U.S.A.">
        <title>Obligate biotrophy features unraveled by the genomic analysis of rust fungi.</title>
        <authorList>
            <person name="Duplessis S."/>
            <person name="Cuomo C.A."/>
            <person name="Lin Y.-C."/>
            <person name="Aerts A."/>
            <person name="Tisserant E."/>
            <person name="Veneault-Fourrey C."/>
            <person name="Joly D.L."/>
            <person name="Hacquard S."/>
            <person name="Amselem J."/>
            <person name="Cantarel B.L."/>
            <person name="Chiu R."/>
            <person name="Coutinho P.M."/>
            <person name="Feau N."/>
            <person name="Field M."/>
            <person name="Frey P."/>
            <person name="Gelhaye E."/>
            <person name="Goldberg J."/>
            <person name="Grabherr M.G."/>
            <person name="Kodira C.D."/>
            <person name="Kohler A."/>
            <person name="Kuees U."/>
            <person name="Lindquist E.A."/>
            <person name="Lucas S.M."/>
            <person name="Mago R."/>
            <person name="Mauceli E."/>
            <person name="Morin E."/>
            <person name="Murat C."/>
            <person name="Pangilinan J.L."/>
            <person name="Park R."/>
            <person name="Pearson M."/>
            <person name="Quesneville H."/>
            <person name="Rouhier N."/>
            <person name="Sakthikumar S."/>
            <person name="Salamov A.A."/>
            <person name="Schmutz J."/>
            <person name="Selles B."/>
            <person name="Shapiro H."/>
            <person name="Tanguay P."/>
            <person name="Tuskan G.A."/>
            <person name="Henrissat B."/>
            <person name="Van de Peer Y."/>
            <person name="Rouze P."/>
            <person name="Ellis J.G."/>
            <person name="Dodds P.N."/>
            <person name="Schein J.E."/>
            <person name="Zhong S."/>
            <person name="Hamelin R.C."/>
            <person name="Grigoriev I.V."/>
            <person name="Szabo L.J."/>
            <person name="Martin F."/>
        </authorList>
    </citation>
    <scope>NUCLEOTIDE SEQUENCE [LARGE SCALE GENOMIC DNA]</scope>
    <source>
        <strain evidence="12">98AG31 / pathotype 3-4-7</strain>
    </source>
</reference>
<evidence type="ECO:0000256" key="7">
    <source>
        <dbReference type="ARBA" id="ARBA00022664"/>
    </source>
</evidence>
<dbReference type="InterPro" id="IPR028094">
    <property type="entry name" value="RTC4_C"/>
</dbReference>
<dbReference type="GO" id="GO:0006397">
    <property type="term" value="P:mRNA processing"/>
    <property type="evidence" value="ECO:0007669"/>
    <property type="project" value="UniProtKB-KW"/>
</dbReference>
<evidence type="ECO:0000256" key="6">
    <source>
        <dbReference type="ARBA" id="ARBA00022490"/>
    </source>
</evidence>
<dbReference type="VEuPathDB" id="FungiDB:MELLADRAFT_94792"/>
<comment type="subcellular location">
    <subcellularLocation>
        <location evidence="3">Cytoplasm</location>
    </subcellularLocation>
    <subcellularLocation>
        <location evidence="2">Nucleus</location>
    </subcellularLocation>
</comment>
<dbReference type="Proteomes" id="UP000001072">
    <property type="component" value="Unassembled WGS sequence"/>
</dbReference>
<dbReference type="InParanoid" id="F4S7Y0"/>
<comment type="function">
    <text evidence="1">May be involved in a process influencing telomere capping.</text>
</comment>
<dbReference type="RefSeq" id="XP_007417514.1">
    <property type="nucleotide sequence ID" value="XM_007417452.1"/>
</dbReference>
<evidence type="ECO:0000256" key="5">
    <source>
        <dbReference type="ARBA" id="ARBA00015162"/>
    </source>
</evidence>
<protein>
    <recommendedName>
        <fullName evidence="5">Restriction of telomere capping protein 4</fullName>
    </recommendedName>
</protein>
<dbReference type="GO" id="GO:0005634">
    <property type="term" value="C:nucleus"/>
    <property type="evidence" value="ECO:0007669"/>
    <property type="project" value="UniProtKB-SubCell"/>
</dbReference>
<evidence type="ECO:0000256" key="1">
    <source>
        <dbReference type="ARBA" id="ARBA00002738"/>
    </source>
</evidence>
<dbReference type="GeneID" id="18937016"/>
<evidence type="ECO:0000256" key="8">
    <source>
        <dbReference type="ARBA" id="ARBA00023242"/>
    </source>
</evidence>
<feature type="compositionally biased region" description="Basic residues" evidence="9">
    <location>
        <begin position="113"/>
        <end position="125"/>
    </location>
</feature>
<dbReference type="HOGENOM" id="CLU_727761_0_0_1"/>
<dbReference type="PANTHER" id="PTHR41391:SF1">
    <property type="entry name" value="RESTRICTION OF TELOMERE CAPPING PROTEIN 4"/>
    <property type="match status" value="1"/>
</dbReference>
<feature type="compositionally biased region" description="Polar residues" evidence="9">
    <location>
        <begin position="189"/>
        <end position="198"/>
    </location>
</feature>
<evidence type="ECO:0000259" key="10">
    <source>
        <dbReference type="SMART" id="SM01312"/>
    </source>
</evidence>
<feature type="region of interest" description="Disordered" evidence="9">
    <location>
        <begin position="56"/>
        <end position="128"/>
    </location>
</feature>